<dbReference type="AlphaFoldDB" id="A0A7W8EY67"/>
<evidence type="ECO:0000256" key="1">
    <source>
        <dbReference type="SAM" id="MobiDB-lite"/>
    </source>
</evidence>
<dbReference type="Proteomes" id="UP000549009">
    <property type="component" value="Unassembled WGS sequence"/>
</dbReference>
<organism evidence="2 3">
    <name type="scientific">Streptomyces spectabilis</name>
    <dbReference type="NCBI Taxonomy" id="68270"/>
    <lineage>
        <taxon>Bacteria</taxon>
        <taxon>Bacillati</taxon>
        <taxon>Actinomycetota</taxon>
        <taxon>Actinomycetes</taxon>
        <taxon>Kitasatosporales</taxon>
        <taxon>Streptomycetaceae</taxon>
        <taxon>Streptomyces</taxon>
    </lineage>
</organism>
<evidence type="ECO:0000313" key="3">
    <source>
        <dbReference type="Proteomes" id="UP000549009"/>
    </source>
</evidence>
<name>A0A7W8EY67_STRST</name>
<proteinExistence type="predicted"/>
<feature type="region of interest" description="Disordered" evidence="1">
    <location>
        <begin position="51"/>
        <end position="103"/>
    </location>
</feature>
<evidence type="ECO:0000313" key="2">
    <source>
        <dbReference type="EMBL" id="MBB5107380.1"/>
    </source>
</evidence>
<dbReference type="EMBL" id="JACHJD010000013">
    <property type="protein sequence ID" value="MBB5107380.1"/>
    <property type="molecule type" value="Genomic_DNA"/>
</dbReference>
<protein>
    <submittedName>
        <fullName evidence="2">Uncharacterized protein</fullName>
    </submittedName>
</protein>
<comment type="caution">
    <text evidence="2">The sequence shown here is derived from an EMBL/GenBank/DDBJ whole genome shotgun (WGS) entry which is preliminary data.</text>
</comment>
<keyword evidence="3" id="KW-1185">Reference proteome</keyword>
<gene>
    <name evidence="2" type="ORF">FHS40_006497</name>
</gene>
<accession>A0A7W8EY67</accession>
<reference evidence="2 3" key="1">
    <citation type="submission" date="2020-08" db="EMBL/GenBank/DDBJ databases">
        <title>Genomic Encyclopedia of Type Strains, Phase III (KMG-III): the genomes of soil and plant-associated and newly described type strains.</title>
        <authorList>
            <person name="Whitman W."/>
        </authorList>
    </citation>
    <scope>NUCLEOTIDE SEQUENCE [LARGE SCALE GENOMIC DNA]</scope>
    <source>
        <strain evidence="2 3">CECT 3146</strain>
    </source>
</reference>
<sequence length="103" mass="10708">MEDLPGERVAAFLEVGLHLDLAAVSGLVGRAQDVQGSRDPPVVRDRVAKRGGATVAGQHPDDVVGADGSGVDGADDPQDVIPVLLDPDQVDPARARRPHTMSL</sequence>